<name>A0A1G4IZD6_9SACH</name>
<gene>
    <name evidence="2" type="ORF">LAME_0C01750G</name>
</gene>
<comment type="similarity">
    <text evidence="1">Belongs to the MEMO1 family.</text>
</comment>
<proteinExistence type="inferred from homology"/>
<evidence type="ECO:0000313" key="2">
    <source>
        <dbReference type="EMBL" id="SCU82556.1"/>
    </source>
</evidence>
<dbReference type="Proteomes" id="UP000191144">
    <property type="component" value="Chromosome C"/>
</dbReference>
<dbReference type="AlphaFoldDB" id="A0A1G4IZD6"/>
<dbReference type="EMBL" id="LT598479">
    <property type="protein sequence ID" value="SCU82556.1"/>
    <property type="molecule type" value="Genomic_DNA"/>
</dbReference>
<keyword evidence="3" id="KW-1185">Reference proteome</keyword>
<sequence length="323" mass="35590">MSIRPATHSGSWYSSNPEKLSSQLTQFLGTNSVVNGARVVVSPHAGYTYCGGTMGKAYGALDLSGVRRVFVLGPSHHIYFKNKGLVSGFSKLATPLGPLAVDTETAAALVQQETFDLMEPETDCDEHSLEMQFPMLHATLQMRKIDPKSITVVPILVSHNSTAVDHRLGKVLGEFVKDPANAFIVSSDFCHWGRRFNFTGYVGDSNSVQEALVEDTEIESLTARSKLSHHQVPIWKSIEILDRYAMAILAQEEPQDKYELWKHYLEVTGNTICGEKPISVMLCALSQQQGKKVQFEWAGYSQSSQVSSVMDSSVSYGAGYCRV</sequence>
<evidence type="ECO:0000313" key="3">
    <source>
        <dbReference type="Proteomes" id="UP000191144"/>
    </source>
</evidence>
<dbReference type="OrthoDB" id="417112at2759"/>
<dbReference type="Pfam" id="PF01875">
    <property type="entry name" value="Memo"/>
    <property type="match status" value="1"/>
</dbReference>
<dbReference type="CDD" id="cd07361">
    <property type="entry name" value="MEMO_like"/>
    <property type="match status" value="1"/>
</dbReference>
<dbReference type="NCBIfam" id="TIGR04336">
    <property type="entry name" value="AmmeMemoSam_B"/>
    <property type="match status" value="1"/>
</dbReference>
<dbReference type="InterPro" id="IPR002737">
    <property type="entry name" value="MEMO1_fam"/>
</dbReference>
<evidence type="ECO:0000256" key="1">
    <source>
        <dbReference type="ARBA" id="ARBA00006315"/>
    </source>
</evidence>
<dbReference type="Gene3D" id="3.40.830.10">
    <property type="entry name" value="LigB-like"/>
    <property type="match status" value="1"/>
</dbReference>
<dbReference type="HAMAP" id="MF_00055">
    <property type="entry name" value="MEMO1"/>
    <property type="match status" value="1"/>
</dbReference>
<dbReference type="PANTHER" id="PTHR11060">
    <property type="entry name" value="PROTEIN MEMO1"/>
    <property type="match status" value="1"/>
</dbReference>
<organism evidence="2 3">
    <name type="scientific">Lachancea meyersii CBS 8951</name>
    <dbReference type="NCBI Taxonomy" id="1266667"/>
    <lineage>
        <taxon>Eukaryota</taxon>
        <taxon>Fungi</taxon>
        <taxon>Dikarya</taxon>
        <taxon>Ascomycota</taxon>
        <taxon>Saccharomycotina</taxon>
        <taxon>Saccharomycetes</taxon>
        <taxon>Saccharomycetales</taxon>
        <taxon>Saccharomycetaceae</taxon>
        <taxon>Lachancea</taxon>
    </lineage>
</organism>
<accession>A0A1G4IZD6</accession>
<reference evidence="3" key="1">
    <citation type="submission" date="2016-03" db="EMBL/GenBank/DDBJ databases">
        <authorList>
            <person name="Devillers Hugo."/>
        </authorList>
    </citation>
    <scope>NUCLEOTIDE SEQUENCE [LARGE SCALE GENOMIC DNA]</scope>
</reference>
<dbReference type="PANTHER" id="PTHR11060:SF0">
    <property type="entry name" value="PROTEIN MEMO1"/>
    <property type="match status" value="1"/>
</dbReference>
<protein>
    <submittedName>
        <fullName evidence="2">LAME_0C01750g1_1</fullName>
    </submittedName>
</protein>